<evidence type="ECO:0000313" key="1">
    <source>
        <dbReference type="EMBL" id="GMT33625.1"/>
    </source>
</evidence>
<sequence length="164" mass="19205">AKWDNRFQQLKRSYDPVRESFDTLFFAPLNDYNEEQRALSIVRREAHLEALELSLSTLRNLMDDEWNQVETWKEQQPGALFLVDVGVVLSSILECISSAGREILATKYELERNRDNSAGLRNSWELSHLNSRMRELTETIDKIPTVYELNRKYATTTVRTETTF</sequence>
<dbReference type="EMBL" id="BTSY01000006">
    <property type="protein sequence ID" value="GMT33625.1"/>
    <property type="molecule type" value="Genomic_DNA"/>
</dbReference>
<protein>
    <recommendedName>
        <fullName evidence="3">Dynein heavy chain tail domain-containing protein</fullName>
    </recommendedName>
</protein>
<comment type="caution">
    <text evidence="1">The sequence shown here is derived from an EMBL/GenBank/DDBJ whole genome shotgun (WGS) entry which is preliminary data.</text>
</comment>
<evidence type="ECO:0008006" key="3">
    <source>
        <dbReference type="Google" id="ProtNLM"/>
    </source>
</evidence>
<evidence type="ECO:0000313" key="2">
    <source>
        <dbReference type="Proteomes" id="UP001432322"/>
    </source>
</evidence>
<gene>
    <name evidence="1" type="ORF">PFISCL1PPCAC_24922</name>
</gene>
<organism evidence="1 2">
    <name type="scientific">Pristionchus fissidentatus</name>
    <dbReference type="NCBI Taxonomy" id="1538716"/>
    <lineage>
        <taxon>Eukaryota</taxon>
        <taxon>Metazoa</taxon>
        <taxon>Ecdysozoa</taxon>
        <taxon>Nematoda</taxon>
        <taxon>Chromadorea</taxon>
        <taxon>Rhabditida</taxon>
        <taxon>Rhabditina</taxon>
        <taxon>Diplogasteromorpha</taxon>
        <taxon>Diplogasteroidea</taxon>
        <taxon>Neodiplogasteridae</taxon>
        <taxon>Pristionchus</taxon>
    </lineage>
</organism>
<proteinExistence type="predicted"/>
<keyword evidence="2" id="KW-1185">Reference proteome</keyword>
<accession>A0AAV5WSM6</accession>
<name>A0AAV5WSM6_9BILA</name>
<dbReference type="AlphaFoldDB" id="A0AAV5WSM6"/>
<dbReference type="Proteomes" id="UP001432322">
    <property type="component" value="Unassembled WGS sequence"/>
</dbReference>
<reference evidence="1" key="1">
    <citation type="submission" date="2023-10" db="EMBL/GenBank/DDBJ databases">
        <title>Genome assembly of Pristionchus species.</title>
        <authorList>
            <person name="Yoshida K."/>
            <person name="Sommer R.J."/>
        </authorList>
    </citation>
    <scope>NUCLEOTIDE SEQUENCE</scope>
    <source>
        <strain evidence="1">RS5133</strain>
    </source>
</reference>
<feature type="non-terminal residue" evidence="1">
    <location>
        <position position="1"/>
    </location>
</feature>